<dbReference type="RefSeq" id="XP_028132545.1">
    <property type="nucleotide sequence ID" value="XM_028276744.1"/>
</dbReference>
<comment type="subcellular location">
    <subcellularLocation>
        <location evidence="2">Cytoplasm</location>
        <location evidence="2">Cytoskeleton</location>
        <location evidence="2">Microtubule organizing center</location>
        <location evidence="2">Centrosome</location>
    </subcellularLocation>
    <subcellularLocation>
        <location evidence="1">Cytoplasm</location>
        <location evidence="1">Cytoskeleton</location>
        <location evidence="1">Spindle</location>
    </subcellularLocation>
</comment>
<evidence type="ECO:0000313" key="6">
    <source>
        <dbReference type="RefSeq" id="XP_028132544.1"/>
    </source>
</evidence>
<evidence type="ECO:0000313" key="7">
    <source>
        <dbReference type="RefSeq" id="XP_028132545.1"/>
    </source>
</evidence>
<organism evidence="7">
    <name type="scientific">Diabrotica virgifera virgifera</name>
    <name type="common">western corn rootworm</name>
    <dbReference type="NCBI Taxonomy" id="50390"/>
    <lineage>
        <taxon>Eukaryota</taxon>
        <taxon>Metazoa</taxon>
        <taxon>Ecdysozoa</taxon>
        <taxon>Arthropoda</taxon>
        <taxon>Hexapoda</taxon>
        <taxon>Insecta</taxon>
        <taxon>Pterygota</taxon>
        <taxon>Neoptera</taxon>
        <taxon>Endopterygota</taxon>
        <taxon>Coleoptera</taxon>
        <taxon>Polyphaga</taxon>
        <taxon>Cucujiformia</taxon>
        <taxon>Chrysomeloidea</taxon>
        <taxon>Chrysomelidae</taxon>
        <taxon>Galerucinae</taxon>
        <taxon>Diabroticina</taxon>
        <taxon>Diabroticites</taxon>
        <taxon>Diabrotica</taxon>
    </lineage>
</organism>
<evidence type="ECO:0000256" key="1">
    <source>
        <dbReference type="ARBA" id="ARBA00004186"/>
    </source>
</evidence>
<dbReference type="Pfam" id="PF12926">
    <property type="entry name" value="MOZART2"/>
    <property type="match status" value="1"/>
</dbReference>
<keyword evidence="5" id="KW-0206">Cytoskeleton</keyword>
<keyword evidence="4" id="KW-0963">Cytoplasm</keyword>
<proteinExistence type="inferred from homology"/>
<dbReference type="GO" id="GO:0005813">
    <property type="term" value="C:centrosome"/>
    <property type="evidence" value="ECO:0007669"/>
    <property type="project" value="UniProtKB-SubCell"/>
</dbReference>
<evidence type="ECO:0000256" key="4">
    <source>
        <dbReference type="ARBA" id="ARBA00022490"/>
    </source>
</evidence>
<evidence type="ECO:0000256" key="2">
    <source>
        <dbReference type="ARBA" id="ARBA00004300"/>
    </source>
</evidence>
<dbReference type="InterPro" id="IPR024332">
    <property type="entry name" value="MOZART2"/>
</dbReference>
<evidence type="ECO:0000256" key="5">
    <source>
        <dbReference type="ARBA" id="ARBA00023212"/>
    </source>
</evidence>
<sequence length="80" mass="9446">MHDENIAKMDNLRPHQNELHHLAELAGVHMDSKIFRMLVELLNMGYDPDLIYNLLKTIKRSRNSRPRVSVSHKIKNTDER</sequence>
<comment type="similarity">
    <text evidence="3">Belongs to the MOZART2 family.</text>
</comment>
<evidence type="ECO:0000256" key="3">
    <source>
        <dbReference type="ARBA" id="ARBA00007286"/>
    </source>
</evidence>
<protein>
    <submittedName>
        <fullName evidence="6 7">Uncharacterized protein LOC114328005</fullName>
    </submittedName>
</protein>
<name>A0A6P7FH55_DIAVI</name>
<dbReference type="GO" id="GO:0005819">
    <property type="term" value="C:spindle"/>
    <property type="evidence" value="ECO:0007669"/>
    <property type="project" value="UniProtKB-SubCell"/>
</dbReference>
<accession>A0A6P7FH55</accession>
<gene>
    <name evidence="6 7" type="primary">LOC114328005</name>
</gene>
<dbReference type="AlphaFoldDB" id="A0A6P7FH55"/>
<dbReference type="RefSeq" id="XP_028132544.1">
    <property type="nucleotide sequence ID" value="XM_028276743.1"/>
</dbReference>
<reference evidence="6 7" key="1">
    <citation type="submission" date="2025-04" db="UniProtKB">
        <authorList>
            <consortium name="RefSeq"/>
        </authorList>
    </citation>
    <scope>IDENTIFICATION</scope>
    <source>
        <tissue evidence="6 7">Whole insect</tissue>
    </source>
</reference>